<protein>
    <submittedName>
        <fullName evidence="3">Ribonuclease H-like domain-containing protein</fullName>
    </submittedName>
</protein>
<dbReference type="EMBL" id="BQNB010011275">
    <property type="protein sequence ID" value="GJS88463.1"/>
    <property type="molecule type" value="Genomic_DNA"/>
</dbReference>
<sequence length="247" mass="28134">MAAGLSPYTPTIVTTPVVPATEDSPAVLEQTTVETAMNMTPENRAHFESEKEVIHLILIGIGDEIYSTIDACQTAQEMWEAIKRLQQASEEDSDPEHAEKFGSHCKVLQEILQTYQQQPQNFLKHNLKTILKQQTNKNVDTTTGGPVVQQSGIQCFNCKEFGHYAKECRKPKRVKDSMYHKEKMLLCKQAEKGVQLQAEQSDWLADTDEEIDEQELEAQLHYMAKNSGVPNADFRHDASHWNRNIRY</sequence>
<proteinExistence type="predicted"/>
<name>A0ABQ4ZI62_9ASTR</name>
<dbReference type="SMART" id="SM00343">
    <property type="entry name" value="ZnF_C2HC"/>
    <property type="match status" value="1"/>
</dbReference>
<keyword evidence="4" id="KW-1185">Reference proteome</keyword>
<accession>A0ABQ4ZI62</accession>
<evidence type="ECO:0000256" key="1">
    <source>
        <dbReference type="PROSITE-ProRule" id="PRU00047"/>
    </source>
</evidence>
<organism evidence="3 4">
    <name type="scientific">Tanacetum coccineum</name>
    <dbReference type="NCBI Taxonomy" id="301880"/>
    <lineage>
        <taxon>Eukaryota</taxon>
        <taxon>Viridiplantae</taxon>
        <taxon>Streptophyta</taxon>
        <taxon>Embryophyta</taxon>
        <taxon>Tracheophyta</taxon>
        <taxon>Spermatophyta</taxon>
        <taxon>Magnoliopsida</taxon>
        <taxon>eudicotyledons</taxon>
        <taxon>Gunneridae</taxon>
        <taxon>Pentapetalae</taxon>
        <taxon>asterids</taxon>
        <taxon>campanulids</taxon>
        <taxon>Asterales</taxon>
        <taxon>Asteraceae</taxon>
        <taxon>Asteroideae</taxon>
        <taxon>Anthemideae</taxon>
        <taxon>Anthemidinae</taxon>
        <taxon>Tanacetum</taxon>
    </lineage>
</organism>
<dbReference type="Pfam" id="PF00098">
    <property type="entry name" value="zf-CCHC"/>
    <property type="match status" value="1"/>
</dbReference>
<keyword evidence="1" id="KW-0863">Zinc-finger</keyword>
<reference evidence="3" key="2">
    <citation type="submission" date="2022-01" db="EMBL/GenBank/DDBJ databases">
        <authorList>
            <person name="Yamashiro T."/>
            <person name="Shiraishi A."/>
            <person name="Satake H."/>
            <person name="Nakayama K."/>
        </authorList>
    </citation>
    <scope>NUCLEOTIDE SEQUENCE</scope>
</reference>
<feature type="domain" description="CCHC-type" evidence="2">
    <location>
        <begin position="155"/>
        <end position="170"/>
    </location>
</feature>
<dbReference type="SUPFAM" id="SSF57756">
    <property type="entry name" value="Retrovirus zinc finger-like domains"/>
    <property type="match status" value="1"/>
</dbReference>
<reference evidence="3" key="1">
    <citation type="journal article" date="2022" name="Int. J. Mol. Sci.">
        <title>Draft Genome of Tanacetum Coccineum: Genomic Comparison of Closely Related Tanacetum-Family Plants.</title>
        <authorList>
            <person name="Yamashiro T."/>
            <person name="Shiraishi A."/>
            <person name="Nakayama K."/>
            <person name="Satake H."/>
        </authorList>
    </citation>
    <scope>NUCLEOTIDE SEQUENCE</scope>
</reference>
<evidence type="ECO:0000259" key="2">
    <source>
        <dbReference type="PROSITE" id="PS50158"/>
    </source>
</evidence>
<evidence type="ECO:0000313" key="3">
    <source>
        <dbReference type="EMBL" id="GJS88463.1"/>
    </source>
</evidence>
<gene>
    <name evidence="3" type="ORF">Tco_0771099</name>
</gene>
<dbReference type="Proteomes" id="UP001151760">
    <property type="component" value="Unassembled WGS sequence"/>
</dbReference>
<keyword evidence="1" id="KW-0479">Metal-binding</keyword>
<evidence type="ECO:0000313" key="4">
    <source>
        <dbReference type="Proteomes" id="UP001151760"/>
    </source>
</evidence>
<keyword evidence="1" id="KW-0862">Zinc</keyword>
<dbReference type="Gene3D" id="4.10.60.10">
    <property type="entry name" value="Zinc finger, CCHC-type"/>
    <property type="match status" value="1"/>
</dbReference>
<comment type="caution">
    <text evidence="3">The sequence shown here is derived from an EMBL/GenBank/DDBJ whole genome shotgun (WGS) entry which is preliminary data.</text>
</comment>
<dbReference type="InterPro" id="IPR036875">
    <property type="entry name" value="Znf_CCHC_sf"/>
</dbReference>
<dbReference type="InterPro" id="IPR001878">
    <property type="entry name" value="Znf_CCHC"/>
</dbReference>
<dbReference type="PROSITE" id="PS50158">
    <property type="entry name" value="ZF_CCHC"/>
    <property type="match status" value="1"/>
</dbReference>